<dbReference type="RefSeq" id="WP_307249610.1">
    <property type="nucleotide sequence ID" value="NZ_JAUSQZ010000001.1"/>
</dbReference>
<proteinExistence type="predicted"/>
<comment type="caution">
    <text evidence="1">The sequence shown here is derived from an EMBL/GenBank/DDBJ whole genome shotgun (WGS) entry which is preliminary data.</text>
</comment>
<protein>
    <submittedName>
        <fullName evidence="1">Energy-converting hydrogenase Eha subunit G</fullName>
    </submittedName>
</protein>
<dbReference type="EMBL" id="JAUSQZ010000001">
    <property type="protein sequence ID" value="MDP9830542.1"/>
    <property type="molecule type" value="Genomic_DNA"/>
</dbReference>
<evidence type="ECO:0000313" key="1">
    <source>
        <dbReference type="EMBL" id="MDP9830542.1"/>
    </source>
</evidence>
<sequence>MKKVLGLAAVLAVAVGVLVTRRSREHDEVDISMYRPWPPR</sequence>
<evidence type="ECO:0000313" key="2">
    <source>
        <dbReference type="Proteomes" id="UP001235712"/>
    </source>
</evidence>
<reference evidence="1 2" key="1">
    <citation type="submission" date="2023-07" db="EMBL/GenBank/DDBJ databases">
        <title>Sequencing the genomes of 1000 actinobacteria strains.</title>
        <authorList>
            <person name="Klenk H.-P."/>
        </authorList>
    </citation>
    <scope>NUCLEOTIDE SEQUENCE [LARGE SCALE GENOMIC DNA]</scope>
    <source>
        <strain evidence="1 2">DSM 44388</strain>
    </source>
</reference>
<organism evidence="1 2">
    <name type="scientific">Kineosporia succinea</name>
    <dbReference type="NCBI Taxonomy" id="84632"/>
    <lineage>
        <taxon>Bacteria</taxon>
        <taxon>Bacillati</taxon>
        <taxon>Actinomycetota</taxon>
        <taxon>Actinomycetes</taxon>
        <taxon>Kineosporiales</taxon>
        <taxon>Kineosporiaceae</taxon>
        <taxon>Kineosporia</taxon>
    </lineage>
</organism>
<gene>
    <name evidence="1" type="ORF">J2S57_006291</name>
</gene>
<accession>A0ABT9PCV4</accession>
<keyword evidence="2" id="KW-1185">Reference proteome</keyword>
<dbReference type="Proteomes" id="UP001235712">
    <property type="component" value="Unassembled WGS sequence"/>
</dbReference>
<name>A0ABT9PCV4_9ACTN</name>